<reference evidence="2 3" key="1">
    <citation type="submission" date="2019-06" db="EMBL/GenBank/DDBJ databases">
        <title>Sequencing the genomes of 1000 actinobacteria strains.</title>
        <authorList>
            <person name="Klenk H.-P."/>
        </authorList>
    </citation>
    <scope>NUCLEOTIDE SEQUENCE [LARGE SCALE GENOMIC DNA]</scope>
    <source>
        <strain evidence="2 3">DSM 45511</strain>
    </source>
</reference>
<dbReference type="RefSeq" id="WP_142096478.1">
    <property type="nucleotide sequence ID" value="NZ_VFPH01000001.1"/>
</dbReference>
<feature type="compositionally biased region" description="Basic and acidic residues" evidence="1">
    <location>
        <begin position="176"/>
        <end position="193"/>
    </location>
</feature>
<proteinExistence type="predicted"/>
<protein>
    <submittedName>
        <fullName evidence="2">Uncharacterized protein DUF4241</fullName>
    </submittedName>
</protein>
<dbReference type="Proteomes" id="UP000319818">
    <property type="component" value="Unassembled WGS sequence"/>
</dbReference>
<evidence type="ECO:0000313" key="3">
    <source>
        <dbReference type="Proteomes" id="UP000319818"/>
    </source>
</evidence>
<feature type="region of interest" description="Disordered" evidence="1">
    <location>
        <begin position="171"/>
        <end position="205"/>
    </location>
</feature>
<accession>A0A543GAY5</accession>
<name>A0A543GAY5_9PSEU</name>
<evidence type="ECO:0000256" key="1">
    <source>
        <dbReference type="SAM" id="MobiDB-lite"/>
    </source>
</evidence>
<comment type="caution">
    <text evidence="2">The sequence shown here is derived from an EMBL/GenBank/DDBJ whole genome shotgun (WGS) entry which is preliminary data.</text>
</comment>
<dbReference type="OrthoDB" id="9789980at2"/>
<organism evidence="2 3">
    <name type="scientific">Pseudonocardia cypriaca</name>
    <dbReference type="NCBI Taxonomy" id="882449"/>
    <lineage>
        <taxon>Bacteria</taxon>
        <taxon>Bacillati</taxon>
        <taxon>Actinomycetota</taxon>
        <taxon>Actinomycetes</taxon>
        <taxon>Pseudonocardiales</taxon>
        <taxon>Pseudonocardiaceae</taxon>
        <taxon>Pseudonocardia</taxon>
    </lineage>
</organism>
<dbReference type="InterPro" id="IPR025335">
    <property type="entry name" value="DUF4241"/>
</dbReference>
<dbReference type="Pfam" id="PF14025">
    <property type="entry name" value="DUF4241"/>
    <property type="match status" value="1"/>
</dbReference>
<evidence type="ECO:0000313" key="2">
    <source>
        <dbReference type="EMBL" id="TQM43233.1"/>
    </source>
</evidence>
<keyword evidence="3" id="KW-1185">Reference proteome</keyword>
<dbReference type="AlphaFoldDB" id="A0A543GAY5"/>
<gene>
    <name evidence="2" type="ORF">FB388_0575</name>
</gene>
<dbReference type="EMBL" id="VFPH01000001">
    <property type="protein sequence ID" value="TQM43233.1"/>
    <property type="molecule type" value="Genomic_DNA"/>
</dbReference>
<sequence length="418" mass="45381">MTDARFEAEYGESWDAERRALAGPLVVEEARRRHAAGEPYAVLLGTAGRPRVLLEVEGRKDEIAGWCFDGEVRRAWLFEFRVLGPDRMALLRMAEWHYADADRPEFDATSPCCLTTFDGGGGPVTQPIGAPEAQFRTLESFERWAEPPAFAAWAPLAVFMLGLPPQRERHRVVGPADREYPTPRSAPEPRSRPEPAPGPATPTAFVPPGCYSQEPFWRGHAPEVVVETRPVGLLRMPTGHLVAAGPGTLDDVEAFGVAVPRGHHPVTLVVSWFVDAPDIVMGAGCRIDVKDAPVVSWEQALCPGQDPGTLCEGSYFGVRAEAGMLCFFDAEALPGLAELTADRDEPRGVWGELCRTVERDGSAEMVDPATGTNVLAFPIGWGDEVYPVWIGRDAEGDVACVLADGLVLEDATYLGPVE</sequence>